<evidence type="ECO:0000256" key="1">
    <source>
        <dbReference type="SAM" id="Phobius"/>
    </source>
</evidence>
<dbReference type="STRING" id="1073574.GOARA_052_00190"/>
<evidence type="ECO:0000313" key="2">
    <source>
        <dbReference type="EMBL" id="GAB10120.1"/>
    </source>
</evidence>
<feature type="transmembrane region" description="Helical" evidence="1">
    <location>
        <begin position="12"/>
        <end position="35"/>
    </location>
</feature>
<reference evidence="2 3" key="1">
    <citation type="submission" date="2011-11" db="EMBL/GenBank/DDBJ databases">
        <title>Whole genome shotgun sequence of Gordonia araii NBRC 100433.</title>
        <authorList>
            <person name="Yoshida Y."/>
            <person name="Hosoyama A."/>
            <person name="Tsuchikane K."/>
            <person name="Katsumata H."/>
            <person name="Yamazaki S."/>
            <person name="Fujita N."/>
        </authorList>
    </citation>
    <scope>NUCLEOTIDE SEQUENCE [LARGE SCALE GENOMIC DNA]</scope>
    <source>
        <strain evidence="2 3">NBRC 100433</strain>
    </source>
</reference>
<comment type="caution">
    <text evidence="2">The sequence shown here is derived from an EMBL/GenBank/DDBJ whole genome shotgun (WGS) entry which is preliminary data.</text>
</comment>
<organism evidence="2 3">
    <name type="scientific">Gordonia araii NBRC 100433</name>
    <dbReference type="NCBI Taxonomy" id="1073574"/>
    <lineage>
        <taxon>Bacteria</taxon>
        <taxon>Bacillati</taxon>
        <taxon>Actinomycetota</taxon>
        <taxon>Actinomycetes</taxon>
        <taxon>Mycobacteriales</taxon>
        <taxon>Gordoniaceae</taxon>
        <taxon>Gordonia</taxon>
    </lineage>
</organism>
<gene>
    <name evidence="2" type="ORF">GOARA_052_00190</name>
</gene>
<name>G7H2P5_9ACTN</name>
<dbReference type="EMBL" id="BAEE01000052">
    <property type="protein sequence ID" value="GAB10120.1"/>
    <property type="molecule type" value="Genomic_DNA"/>
</dbReference>
<dbReference type="AlphaFoldDB" id="G7H2P5"/>
<feature type="transmembrane region" description="Helical" evidence="1">
    <location>
        <begin position="41"/>
        <end position="66"/>
    </location>
</feature>
<proteinExistence type="predicted"/>
<keyword evidence="1" id="KW-0812">Transmembrane</keyword>
<dbReference type="RefSeq" id="WP_007322195.1">
    <property type="nucleotide sequence ID" value="NZ_BAEE01000052.1"/>
</dbReference>
<protein>
    <submittedName>
        <fullName evidence="2">Uncharacterized protein</fullName>
    </submittedName>
</protein>
<keyword evidence="1" id="KW-0472">Membrane</keyword>
<sequence length="86" mass="9171">MTGDRHEFSFIKLALLALGAGLAVLVVSLPLIWGAVQVHRWLGLAVALLAVVGIVAAIGVVANRVIDKAAEQLRHERESQPPADDR</sequence>
<dbReference type="Proteomes" id="UP000035088">
    <property type="component" value="Unassembled WGS sequence"/>
</dbReference>
<keyword evidence="1" id="KW-1133">Transmembrane helix</keyword>
<keyword evidence="3" id="KW-1185">Reference proteome</keyword>
<evidence type="ECO:0000313" key="3">
    <source>
        <dbReference type="Proteomes" id="UP000035088"/>
    </source>
</evidence>
<accession>G7H2P5</accession>